<comment type="caution">
    <text evidence="2">The sequence shown here is derived from an EMBL/GenBank/DDBJ whole genome shotgun (WGS) entry which is preliminary data.</text>
</comment>
<name>A0A832YTH6_9EURY</name>
<dbReference type="PROSITE" id="PS00198">
    <property type="entry name" value="4FE4S_FER_1"/>
    <property type="match status" value="1"/>
</dbReference>
<organism evidence="2 3">
    <name type="scientific">Methanothermococcus okinawensis</name>
    <dbReference type="NCBI Taxonomy" id="155863"/>
    <lineage>
        <taxon>Archaea</taxon>
        <taxon>Methanobacteriati</taxon>
        <taxon>Methanobacteriota</taxon>
        <taxon>Methanomada group</taxon>
        <taxon>Methanococci</taxon>
        <taxon>Methanococcales</taxon>
        <taxon>Methanococcaceae</taxon>
        <taxon>Methanothermococcus</taxon>
    </lineage>
</organism>
<dbReference type="SUPFAM" id="SSF54862">
    <property type="entry name" value="4Fe-4S ferredoxins"/>
    <property type="match status" value="1"/>
</dbReference>
<dbReference type="GO" id="GO:0016491">
    <property type="term" value="F:oxidoreductase activity"/>
    <property type="evidence" value="ECO:0007669"/>
    <property type="project" value="UniProtKB-ARBA"/>
</dbReference>
<evidence type="ECO:0000313" key="3">
    <source>
        <dbReference type="Proteomes" id="UP000605144"/>
    </source>
</evidence>
<dbReference type="EMBL" id="DQSV01000071">
    <property type="protein sequence ID" value="HIP17369.1"/>
    <property type="molecule type" value="Genomic_DNA"/>
</dbReference>
<accession>A0A832YTH6</accession>
<reference evidence="2" key="1">
    <citation type="journal article" date="2020" name="ISME J.">
        <title>Gammaproteobacteria mediating utilization of methyl-, sulfur- and petroleum organic compounds in deep ocean hydrothermal plumes.</title>
        <authorList>
            <person name="Zhou Z."/>
            <person name="Liu Y."/>
            <person name="Pan J."/>
            <person name="Cron B.R."/>
            <person name="Toner B.M."/>
            <person name="Anantharaman K."/>
            <person name="Breier J.A."/>
            <person name="Dick G.J."/>
            <person name="Li M."/>
        </authorList>
    </citation>
    <scope>NUCLEOTIDE SEQUENCE</scope>
    <source>
        <strain evidence="2">SZUA-1385</strain>
    </source>
</reference>
<dbReference type="AlphaFoldDB" id="A0A832YTH6"/>
<dbReference type="Proteomes" id="UP000605144">
    <property type="component" value="Unassembled WGS sequence"/>
</dbReference>
<feature type="non-terminal residue" evidence="2">
    <location>
        <position position="1"/>
    </location>
</feature>
<evidence type="ECO:0000259" key="1">
    <source>
        <dbReference type="PROSITE" id="PS51379"/>
    </source>
</evidence>
<evidence type="ECO:0000313" key="2">
    <source>
        <dbReference type="EMBL" id="HIP17369.1"/>
    </source>
</evidence>
<dbReference type="PROSITE" id="PS51379">
    <property type="entry name" value="4FE4S_FER_2"/>
    <property type="match status" value="1"/>
</dbReference>
<feature type="domain" description="4Fe-4S ferredoxin-type" evidence="1">
    <location>
        <begin position="55"/>
        <end position="84"/>
    </location>
</feature>
<dbReference type="Pfam" id="PF12838">
    <property type="entry name" value="Fer4_7"/>
    <property type="match status" value="1"/>
</dbReference>
<dbReference type="InterPro" id="IPR017896">
    <property type="entry name" value="4Fe4S_Fe-S-bd"/>
</dbReference>
<proteinExistence type="predicted"/>
<protein>
    <submittedName>
        <fullName evidence="2">Phosphoadenosine phosphosulfate reductase</fullName>
    </submittedName>
</protein>
<dbReference type="Gene3D" id="3.30.70.20">
    <property type="match status" value="1"/>
</dbReference>
<gene>
    <name evidence="2" type="ORF">EYG76_03590</name>
</gene>
<dbReference type="InterPro" id="IPR017900">
    <property type="entry name" value="4Fe4S_Fe_S_CS"/>
</dbReference>
<sequence>VVGDILCNQKTPNNIYGELKTGNRVYSFILSKDNKKEIVEFYNINDNIDVLNKIKRVLYKSTFCIHCGACKAECPTGALKITSHIQIDNDLCTHCGNCIYFINRGCLVSNSIYENVGGVSMNKRTGGIDRYSTFGLREEWLSSFLNFGDQWLEKNNLGPKQIFAVLHWFIDAELLDPKTKKSTPLGNYLRRIYPKNNPFIWSIIWNNLYYNSSVVRWYCDHVDWGTVFIKKELKEKIALSYPNLSKGTLSNSIDALINTFDRSSLGNNLKIGLLDKKGNIVKFIRKIGTDDIHPLAVAYSLYKAAEYTGRRDFTVSELYSKEFEGGPYKLFGISRDKLERILRGLQEDKEQMLRVDLVADLDNIYLREDLSSLDIIKIAEGRLK</sequence>